<protein>
    <submittedName>
        <fullName evidence="1">Uncharacterized protein</fullName>
    </submittedName>
</protein>
<dbReference type="EMBL" id="JAICCE010000006">
    <property type="protein sequence ID" value="KAG9276088.1"/>
    <property type="molecule type" value="Genomic_DNA"/>
</dbReference>
<comment type="caution">
    <text evidence="1">The sequence shown here is derived from an EMBL/GenBank/DDBJ whole genome shotgun (WGS) entry which is preliminary data.</text>
</comment>
<evidence type="ECO:0000313" key="1">
    <source>
        <dbReference type="EMBL" id="KAG9276088.1"/>
    </source>
</evidence>
<dbReference type="AlphaFoldDB" id="A0A8T2LUY8"/>
<sequence>MEFNRIVGKNLKQEFYDSIDRHSLCLIEIFQSKRGNIGQLLAQLSQQTKDSDDSFLHLDIALLFPPPHLSPAYLMIVIEGKVLMDNI</sequence>
<accession>A0A8T2LUY8</accession>
<dbReference type="Proteomes" id="UP000752171">
    <property type="component" value="Unassembled WGS sequence"/>
</dbReference>
<evidence type="ECO:0000313" key="2">
    <source>
        <dbReference type="Proteomes" id="UP000752171"/>
    </source>
</evidence>
<organism evidence="1 2">
    <name type="scientific">Astyanax mexicanus</name>
    <name type="common">Blind cave fish</name>
    <name type="synonym">Astyanax fasciatus mexicanus</name>
    <dbReference type="NCBI Taxonomy" id="7994"/>
    <lineage>
        <taxon>Eukaryota</taxon>
        <taxon>Metazoa</taxon>
        <taxon>Chordata</taxon>
        <taxon>Craniata</taxon>
        <taxon>Vertebrata</taxon>
        <taxon>Euteleostomi</taxon>
        <taxon>Actinopterygii</taxon>
        <taxon>Neopterygii</taxon>
        <taxon>Teleostei</taxon>
        <taxon>Ostariophysi</taxon>
        <taxon>Characiformes</taxon>
        <taxon>Characoidei</taxon>
        <taxon>Acestrorhamphidae</taxon>
        <taxon>Acestrorhamphinae</taxon>
        <taxon>Astyanax</taxon>
    </lineage>
</organism>
<reference evidence="1 2" key="1">
    <citation type="submission" date="2021-07" db="EMBL/GenBank/DDBJ databases">
        <authorList>
            <person name="Imarazene B."/>
            <person name="Zahm M."/>
            <person name="Klopp C."/>
            <person name="Cabau C."/>
            <person name="Beille S."/>
            <person name="Jouanno E."/>
            <person name="Castinel A."/>
            <person name="Lluch J."/>
            <person name="Gil L."/>
            <person name="Kuchtly C."/>
            <person name="Lopez Roques C."/>
            <person name="Donnadieu C."/>
            <person name="Parrinello H."/>
            <person name="Journot L."/>
            <person name="Du K."/>
            <person name="Schartl M."/>
            <person name="Retaux S."/>
            <person name="Guiguen Y."/>
        </authorList>
    </citation>
    <scope>NUCLEOTIDE SEQUENCE [LARGE SCALE GENOMIC DNA]</scope>
    <source>
        <strain evidence="1">Pach_M1</strain>
        <tissue evidence="1">Testis</tissue>
    </source>
</reference>
<gene>
    <name evidence="1" type="ORF">AMEX_G8354</name>
</gene>
<name>A0A8T2LUY8_ASTMX</name>
<proteinExistence type="predicted"/>